<name>L9KPZ0_TUPCH</name>
<sequence length="110" mass="12455">MGFSPSGLSCPGQEKSKHMTELILDLGFEEQRGRKGEQDSRGLWQVELKPWAMDYSLCSIMKQHPIACVIMAQPEIICLNGKNRCSLIVLLSEFMVKRKLKSGQSFPWPV</sequence>
<organism evidence="1 2">
    <name type="scientific">Tupaia chinensis</name>
    <name type="common">Chinese tree shrew</name>
    <name type="synonym">Tupaia belangeri chinensis</name>
    <dbReference type="NCBI Taxonomy" id="246437"/>
    <lineage>
        <taxon>Eukaryota</taxon>
        <taxon>Metazoa</taxon>
        <taxon>Chordata</taxon>
        <taxon>Craniata</taxon>
        <taxon>Vertebrata</taxon>
        <taxon>Euteleostomi</taxon>
        <taxon>Mammalia</taxon>
        <taxon>Eutheria</taxon>
        <taxon>Euarchontoglires</taxon>
        <taxon>Scandentia</taxon>
        <taxon>Tupaiidae</taxon>
        <taxon>Tupaia</taxon>
    </lineage>
</organism>
<keyword evidence="2" id="KW-1185">Reference proteome</keyword>
<reference evidence="2" key="2">
    <citation type="journal article" date="2013" name="Nat. Commun.">
        <title>Genome of the Chinese tree shrew.</title>
        <authorList>
            <person name="Fan Y."/>
            <person name="Huang Z.Y."/>
            <person name="Cao C.C."/>
            <person name="Chen C.S."/>
            <person name="Chen Y.X."/>
            <person name="Fan D.D."/>
            <person name="He J."/>
            <person name="Hou H.L."/>
            <person name="Hu L."/>
            <person name="Hu X.T."/>
            <person name="Jiang X.T."/>
            <person name="Lai R."/>
            <person name="Lang Y.S."/>
            <person name="Liang B."/>
            <person name="Liao S.G."/>
            <person name="Mu D."/>
            <person name="Ma Y.Y."/>
            <person name="Niu Y.Y."/>
            <person name="Sun X.Q."/>
            <person name="Xia J.Q."/>
            <person name="Xiao J."/>
            <person name="Xiong Z.Q."/>
            <person name="Xu L."/>
            <person name="Yang L."/>
            <person name="Zhang Y."/>
            <person name="Zhao W."/>
            <person name="Zhao X.D."/>
            <person name="Zheng Y.T."/>
            <person name="Zhou J.M."/>
            <person name="Zhu Y.B."/>
            <person name="Zhang G.J."/>
            <person name="Wang J."/>
            <person name="Yao Y.G."/>
        </authorList>
    </citation>
    <scope>NUCLEOTIDE SEQUENCE [LARGE SCALE GENOMIC DNA]</scope>
</reference>
<accession>L9KPZ0</accession>
<protein>
    <submittedName>
        <fullName evidence="1">Uncharacterized protein</fullName>
    </submittedName>
</protein>
<evidence type="ECO:0000313" key="1">
    <source>
        <dbReference type="EMBL" id="ELW64985.1"/>
    </source>
</evidence>
<proteinExistence type="predicted"/>
<dbReference type="AlphaFoldDB" id="L9KPZ0"/>
<gene>
    <name evidence="1" type="ORF">TREES_T100011973</name>
</gene>
<dbReference type="InParanoid" id="L9KPZ0"/>
<evidence type="ECO:0000313" key="2">
    <source>
        <dbReference type="Proteomes" id="UP000011518"/>
    </source>
</evidence>
<dbReference type="Proteomes" id="UP000011518">
    <property type="component" value="Unassembled WGS sequence"/>
</dbReference>
<reference evidence="2" key="1">
    <citation type="submission" date="2012-07" db="EMBL/GenBank/DDBJ databases">
        <title>Genome of the Chinese tree shrew, a rising model animal genetically related to primates.</title>
        <authorList>
            <person name="Zhang G."/>
            <person name="Fan Y."/>
            <person name="Yao Y."/>
            <person name="Huang Z."/>
        </authorList>
    </citation>
    <scope>NUCLEOTIDE SEQUENCE [LARGE SCALE GENOMIC DNA]</scope>
</reference>
<dbReference type="EMBL" id="KB320704">
    <property type="protein sequence ID" value="ELW64985.1"/>
    <property type="molecule type" value="Genomic_DNA"/>
</dbReference>